<name>A0A074MKP9_9SPHN</name>
<organism evidence="3 4">
    <name type="scientific">Erythrobacter litoralis</name>
    <dbReference type="NCBI Taxonomy" id="39960"/>
    <lineage>
        <taxon>Bacteria</taxon>
        <taxon>Pseudomonadati</taxon>
        <taxon>Pseudomonadota</taxon>
        <taxon>Alphaproteobacteria</taxon>
        <taxon>Sphingomonadales</taxon>
        <taxon>Erythrobacteraceae</taxon>
        <taxon>Erythrobacter/Porphyrobacter group</taxon>
        <taxon>Erythrobacter</taxon>
    </lineage>
</organism>
<dbReference type="PANTHER" id="PTHR33969">
    <property type="entry name" value="SEGREGATION AND CONDENSATION PROTEIN A"/>
    <property type="match status" value="1"/>
</dbReference>
<evidence type="ECO:0000313" key="3">
    <source>
        <dbReference type="EMBL" id="KEO93380.1"/>
    </source>
</evidence>
<accession>A0A074MKP9</accession>
<comment type="caution">
    <text evidence="3">The sequence shown here is derived from an EMBL/GenBank/DDBJ whole genome shotgun (WGS) entry which is preliminary data.</text>
</comment>
<evidence type="ECO:0000313" key="4">
    <source>
        <dbReference type="Proteomes" id="UP000027866"/>
    </source>
</evidence>
<feature type="region of interest" description="Disordered" evidence="2">
    <location>
        <begin position="1"/>
        <end position="23"/>
    </location>
</feature>
<dbReference type="AlphaFoldDB" id="A0A074MKP9"/>
<dbReference type="PATRIC" id="fig|39960.10.peg.2485"/>
<proteinExistence type="predicted"/>
<dbReference type="PANTHER" id="PTHR33969:SF2">
    <property type="entry name" value="SEGREGATION AND CONDENSATION PROTEIN A"/>
    <property type="match status" value="1"/>
</dbReference>
<feature type="compositionally biased region" description="Basic and acidic residues" evidence="2">
    <location>
        <begin position="1"/>
        <end position="19"/>
    </location>
</feature>
<reference evidence="3 4" key="1">
    <citation type="submission" date="2014-04" db="EMBL/GenBank/DDBJ databases">
        <title>A comprehensive comparison of genomes of Erythrobacter spp. Strains.</title>
        <authorList>
            <person name="Zheng Q."/>
        </authorList>
    </citation>
    <scope>NUCLEOTIDE SEQUENCE [LARGE SCALE GENOMIC DNA]</scope>
    <source>
        <strain evidence="3 4">DSM 8509</strain>
    </source>
</reference>
<evidence type="ECO:0000256" key="2">
    <source>
        <dbReference type="SAM" id="MobiDB-lite"/>
    </source>
</evidence>
<dbReference type="Proteomes" id="UP000027866">
    <property type="component" value="Unassembled WGS sequence"/>
</dbReference>
<dbReference type="Gene3D" id="6.10.250.2410">
    <property type="match status" value="1"/>
</dbReference>
<dbReference type="Pfam" id="PF02616">
    <property type="entry name" value="SMC_ScpA"/>
    <property type="match status" value="1"/>
</dbReference>
<keyword evidence="4" id="KW-1185">Reference proteome</keyword>
<dbReference type="EMBL" id="JMIX01000006">
    <property type="protein sequence ID" value="KEO93380.1"/>
    <property type="molecule type" value="Genomic_DNA"/>
</dbReference>
<dbReference type="InterPro" id="IPR003768">
    <property type="entry name" value="ScpA"/>
</dbReference>
<gene>
    <name evidence="3" type="ORF">EH32_11735</name>
</gene>
<sequence length="304" mass="33819">MTDTADRPGETETARRQRVEGAGTGFMLTGGVAGASEPTAEWRTSDAFEDEVGRQGAKSGDTPLILELDGWEGPLDLLLDLARRQKVDLRQISILALVDQYLVYIERAGALRLELAADYLVMAAWLAYLKSALLLPKDEQEDPSPEELALRLQLRLQRLSAMREAAARLMARDRIGRDIFLRGRPEGLRTDRKTVWKSDAYALIQAYGQVQARTAPRIYHVANRPVLTLDSALERVSAMLGVTLDWMEIRDFLPPHAEPALRRSALASSFVAALELAKMGRAELAQDEAFAPLRIRRLREGTTA</sequence>
<dbReference type="KEGG" id="elq:Ga0102493_11234"/>
<evidence type="ECO:0000256" key="1">
    <source>
        <dbReference type="ARBA" id="ARBA00044777"/>
    </source>
</evidence>
<protein>
    <recommendedName>
        <fullName evidence="1">Segregation and condensation protein A</fullName>
    </recommendedName>
</protein>